<dbReference type="Pfam" id="PF00196">
    <property type="entry name" value="GerE"/>
    <property type="match status" value="1"/>
</dbReference>
<dbReference type="AlphaFoldDB" id="A0A1K2FCE4"/>
<dbReference type="InterPro" id="IPR016032">
    <property type="entry name" value="Sig_transdc_resp-reg_C-effctor"/>
</dbReference>
<dbReference type="Proteomes" id="UP000181909">
    <property type="component" value="Unassembled WGS sequence"/>
</dbReference>
<gene>
    <name evidence="3" type="ORF">SAMN02787144_10654</name>
</gene>
<feature type="domain" description="HTH luxR-type" evidence="2">
    <location>
        <begin position="262"/>
        <end position="327"/>
    </location>
</feature>
<dbReference type="PANTHER" id="PTHR34293">
    <property type="entry name" value="HTH-TYPE TRANSCRIPTIONAL REGULATOR TRMBL2"/>
    <property type="match status" value="1"/>
</dbReference>
<dbReference type="PANTHER" id="PTHR34293:SF1">
    <property type="entry name" value="HTH-TYPE TRANSCRIPTIONAL REGULATOR TRMBL2"/>
    <property type="match status" value="1"/>
</dbReference>
<sequence length="356" mass="37964">METLGIDARMQPVYRALLERNGRQAAELAGRLGQDEDSVHEALGRLAELSLVRRLPGSPAVWTVVAPELGLGALLARQEADLARRAREAHESRAAVMELLAANETRRPGTADAGVTRLRGPEEIRLGLDRLFRQATGEIACALPGTSGLQHVLQGEPDTAERALARGVRIRALHLTGARNSATRSAYGRRLADSGAEIRTAATVPVPLTLVDRSVAVVQSAPDDETGTSGAADLVTSPVLVTALYALFEREWAAALPGGAQPQRRENGLSDQEHALLELLCEGLTDEMAARRLGVSLRTVRRTMSDLLARTGVRSRFQIGVVTGARGWTDAPRSGLRAVAGPRAAPDGPPPQRRTA</sequence>
<accession>A0A1K2FCE4</accession>
<dbReference type="InterPro" id="IPR036390">
    <property type="entry name" value="WH_DNA-bd_sf"/>
</dbReference>
<dbReference type="SUPFAM" id="SSF46785">
    <property type="entry name" value="Winged helix' DNA-binding domain"/>
    <property type="match status" value="1"/>
</dbReference>
<dbReference type="CDD" id="cd06170">
    <property type="entry name" value="LuxR_C_like"/>
    <property type="match status" value="1"/>
</dbReference>
<dbReference type="InterPro" id="IPR000792">
    <property type="entry name" value="Tscrpt_reg_LuxR_C"/>
</dbReference>
<feature type="compositionally biased region" description="Pro residues" evidence="1">
    <location>
        <begin position="347"/>
        <end position="356"/>
    </location>
</feature>
<evidence type="ECO:0000259" key="2">
    <source>
        <dbReference type="PROSITE" id="PS50043"/>
    </source>
</evidence>
<dbReference type="SUPFAM" id="SSF46894">
    <property type="entry name" value="C-terminal effector domain of the bipartite response regulators"/>
    <property type="match status" value="1"/>
</dbReference>
<evidence type="ECO:0000256" key="1">
    <source>
        <dbReference type="SAM" id="MobiDB-lite"/>
    </source>
</evidence>
<dbReference type="GO" id="GO:0003677">
    <property type="term" value="F:DNA binding"/>
    <property type="evidence" value="ECO:0007669"/>
    <property type="project" value="InterPro"/>
</dbReference>
<name>A0A1K2FCE4_STRAR</name>
<dbReference type="InterPro" id="IPR036388">
    <property type="entry name" value="WH-like_DNA-bd_sf"/>
</dbReference>
<dbReference type="STRING" id="1893.SAMN02787144_10654"/>
<dbReference type="PROSITE" id="PS50043">
    <property type="entry name" value="HTH_LUXR_2"/>
    <property type="match status" value="1"/>
</dbReference>
<dbReference type="Gene3D" id="1.10.10.10">
    <property type="entry name" value="Winged helix-like DNA-binding domain superfamily/Winged helix DNA-binding domain"/>
    <property type="match status" value="2"/>
</dbReference>
<proteinExistence type="predicted"/>
<dbReference type="Pfam" id="PF01978">
    <property type="entry name" value="TrmB"/>
    <property type="match status" value="1"/>
</dbReference>
<evidence type="ECO:0000313" key="4">
    <source>
        <dbReference type="Proteomes" id="UP000181909"/>
    </source>
</evidence>
<dbReference type="InterPro" id="IPR051797">
    <property type="entry name" value="TrmB-like"/>
</dbReference>
<feature type="region of interest" description="Disordered" evidence="1">
    <location>
        <begin position="331"/>
        <end position="356"/>
    </location>
</feature>
<reference evidence="3 4" key="1">
    <citation type="submission" date="2016-11" db="EMBL/GenBank/DDBJ databases">
        <authorList>
            <person name="Jaros S."/>
            <person name="Januszkiewicz K."/>
            <person name="Wedrychowicz H."/>
        </authorList>
    </citation>
    <scope>NUCLEOTIDE SEQUENCE [LARGE SCALE GENOMIC DNA]</scope>
    <source>
        <strain evidence="3 4">OK807</strain>
    </source>
</reference>
<evidence type="ECO:0000313" key="3">
    <source>
        <dbReference type="EMBL" id="SFY45210.1"/>
    </source>
</evidence>
<feature type="compositionally biased region" description="Low complexity" evidence="1">
    <location>
        <begin position="337"/>
        <end position="346"/>
    </location>
</feature>
<protein>
    <submittedName>
        <fullName evidence="3">Sugar-specific transcriptional regulator TrmB</fullName>
    </submittedName>
</protein>
<organism evidence="3 4">
    <name type="scientific">Streptomyces atratus</name>
    <dbReference type="NCBI Taxonomy" id="1893"/>
    <lineage>
        <taxon>Bacteria</taxon>
        <taxon>Bacillati</taxon>
        <taxon>Actinomycetota</taxon>
        <taxon>Actinomycetes</taxon>
        <taxon>Kitasatosporales</taxon>
        <taxon>Streptomycetaceae</taxon>
        <taxon>Streptomyces</taxon>
    </lineage>
</organism>
<dbReference type="GO" id="GO:0006355">
    <property type="term" value="P:regulation of DNA-templated transcription"/>
    <property type="evidence" value="ECO:0007669"/>
    <property type="project" value="InterPro"/>
</dbReference>
<dbReference type="SMART" id="SM00421">
    <property type="entry name" value="HTH_LUXR"/>
    <property type="match status" value="1"/>
</dbReference>
<dbReference type="InterPro" id="IPR002831">
    <property type="entry name" value="Tscrpt_reg_TrmB_N"/>
</dbReference>
<dbReference type="EMBL" id="FPJO01000065">
    <property type="protein sequence ID" value="SFY45210.1"/>
    <property type="molecule type" value="Genomic_DNA"/>
</dbReference>